<evidence type="ECO:0000256" key="12">
    <source>
        <dbReference type="PIRSR" id="PIRSR001461-1"/>
    </source>
</evidence>
<comment type="catalytic activity">
    <reaction evidence="1 10 11">
        <text>D-ribulose 5-phosphate = D-xylulose 5-phosphate</text>
        <dbReference type="Rhea" id="RHEA:13677"/>
        <dbReference type="ChEBI" id="CHEBI:57737"/>
        <dbReference type="ChEBI" id="CHEBI:58121"/>
        <dbReference type="EC" id="5.1.3.1"/>
    </reaction>
</comment>
<keyword evidence="13" id="KW-0862">Zinc</keyword>
<evidence type="ECO:0000256" key="10">
    <source>
        <dbReference type="HAMAP-Rule" id="MF_02227"/>
    </source>
</evidence>
<protein>
    <recommendedName>
        <fullName evidence="7 10">Ribulose-phosphate 3-epimerase</fullName>
        <ecNumber evidence="7 10">5.1.3.1</ecNumber>
    </recommendedName>
</protein>
<dbReference type="NCBIfam" id="TIGR01163">
    <property type="entry name" value="rpe"/>
    <property type="match status" value="1"/>
</dbReference>
<comment type="cofactor">
    <cofactor evidence="3">
        <name>Co(2+)</name>
        <dbReference type="ChEBI" id="CHEBI:48828"/>
    </cofactor>
</comment>
<comment type="cofactor">
    <cofactor evidence="4">
        <name>Zn(2+)</name>
        <dbReference type="ChEBI" id="CHEBI:29105"/>
    </cofactor>
</comment>
<evidence type="ECO:0000313" key="15">
    <source>
        <dbReference type="EMBL" id="RPF57827.1"/>
    </source>
</evidence>
<accession>A0A3N5BJJ2</accession>
<dbReference type="SUPFAM" id="SSF51366">
    <property type="entry name" value="Ribulose-phoshate binding barrel"/>
    <property type="match status" value="1"/>
</dbReference>
<dbReference type="EC" id="5.1.3.1" evidence="7 10"/>
<evidence type="ECO:0000256" key="5">
    <source>
        <dbReference type="ARBA" id="ARBA00001954"/>
    </source>
</evidence>
<evidence type="ECO:0000256" key="3">
    <source>
        <dbReference type="ARBA" id="ARBA00001941"/>
    </source>
</evidence>
<dbReference type="GO" id="GO:0004750">
    <property type="term" value="F:D-ribulose-phosphate 3-epimerase activity"/>
    <property type="evidence" value="ECO:0007669"/>
    <property type="project" value="UniProtKB-UniRule"/>
</dbReference>
<feature type="binding site" evidence="10 14">
    <location>
        <begin position="195"/>
        <end position="196"/>
    </location>
    <ligand>
        <name>substrate</name>
    </ligand>
</feature>
<keyword evidence="13" id="KW-0464">Manganese</keyword>
<feature type="binding site" evidence="10 14">
    <location>
        <position position="64"/>
    </location>
    <ligand>
        <name>substrate</name>
    </ligand>
</feature>
<dbReference type="PROSITE" id="PS01086">
    <property type="entry name" value="RIBUL_P_3_EPIMER_2"/>
    <property type="match status" value="1"/>
</dbReference>
<dbReference type="Gene3D" id="3.20.20.70">
    <property type="entry name" value="Aldolase class I"/>
    <property type="match status" value="1"/>
</dbReference>
<dbReference type="GO" id="GO:0019323">
    <property type="term" value="P:pentose catabolic process"/>
    <property type="evidence" value="ECO:0007669"/>
    <property type="project" value="UniProtKB-UniRule"/>
</dbReference>
<evidence type="ECO:0000256" key="8">
    <source>
        <dbReference type="ARBA" id="ARBA00022723"/>
    </source>
</evidence>
<dbReference type="OrthoDB" id="1645589at2"/>
<evidence type="ECO:0000256" key="1">
    <source>
        <dbReference type="ARBA" id="ARBA00001782"/>
    </source>
</evidence>
<feature type="binding site" evidence="10 14">
    <location>
        <position position="6"/>
    </location>
    <ligand>
        <name>substrate</name>
    </ligand>
</feature>
<comment type="pathway">
    <text evidence="10">Carbohydrate degradation.</text>
</comment>
<dbReference type="AlphaFoldDB" id="A0A3N5BJJ2"/>
<dbReference type="RefSeq" id="WP_123807378.1">
    <property type="nucleotide sequence ID" value="NZ_RKRK01000002.1"/>
</dbReference>
<dbReference type="Pfam" id="PF00834">
    <property type="entry name" value="Ribul_P_3_epim"/>
    <property type="match status" value="1"/>
</dbReference>
<comment type="cofactor">
    <cofactor evidence="5">
        <name>Fe(2+)</name>
        <dbReference type="ChEBI" id="CHEBI:29033"/>
    </cofactor>
</comment>
<feature type="binding site" evidence="10 13">
    <location>
        <position position="31"/>
    </location>
    <ligand>
        <name>a divalent metal cation</name>
        <dbReference type="ChEBI" id="CHEBI:60240"/>
    </ligand>
</feature>
<dbReference type="PIRSF" id="PIRSF001461">
    <property type="entry name" value="RPE"/>
    <property type="match status" value="1"/>
</dbReference>
<feature type="binding site" evidence="10 13">
    <location>
        <position position="33"/>
    </location>
    <ligand>
        <name>a divalent metal cation</name>
        <dbReference type="ChEBI" id="CHEBI:60240"/>
    </ligand>
</feature>
<sequence>MKVYPSLLAANFLNLQRDIERLNQSAVDGLHYDVMDGQFVPNLSMGPFILKQIDAAFDLFLDVHLMIEHPDRYISDYANAGADRLTVHAEACTHLHRVIQQIKSHHMEVGIALNPATPINSILPVIKDIDCVLIMTVNPGFGGQSFIHSMLEKIDELNQFRAHHDLSFVIEVDGGINDETSRLCHQYGVDEVVSGSYLLASDDMTDTVKRLSND</sequence>
<evidence type="ECO:0000256" key="4">
    <source>
        <dbReference type="ARBA" id="ARBA00001947"/>
    </source>
</evidence>
<gene>
    <name evidence="10" type="primary">rpe</name>
    <name evidence="15" type="ORF">EDD62_0462</name>
</gene>
<dbReference type="GO" id="GO:0005737">
    <property type="term" value="C:cytoplasm"/>
    <property type="evidence" value="ECO:0007669"/>
    <property type="project" value="UniProtKB-ARBA"/>
</dbReference>
<dbReference type="InterPro" id="IPR000056">
    <property type="entry name" value="Ribul_P_3_epim-like"/>
</dbReference>
<evidence type="ECO:0000256" key="13">
    <source>
        <dbReference type="PIRSR" id="PIRSR001461-2"/>
    </source>
</evidence>
<dbReference type="NCBIfam" id="NF004076">
    <property type="entry name" value="PRK05581.1-4"/>
    <property type="match status" value="1"/>
</dbReference>
<evidence type="ECO:0000256" key="7">
    <source>
        <dbReference type="ARBA" id="ARBA00013188"/>
    </source>
</evidence>
<comment type="similarity">
    <text evidence="6 10 11">Belongs to the ribulose-phosphate 3-epimerase family.</text>
</comment>
<reference evidence="15 16" key="1">
    <citation type="submission" date="2018-11" db="EMBL/GenBank/DDBJ databases">
        <title>Genomic Encyclopedia of Type Strains, Phase IV (KMG-IV): sequencing the most valuable type-strain genomes for metagenomic binning, comparative biology and taxonomic classification.</title>
        <authorList>
            <person name="Goeker M."/>
        </authorList>
    </citation>
    <scope>NUCLEOTIDE SEQUENCE [LARGE SCALE GENOMIC DNA]</scope>
    <source>
        <strain evidence="15 16">DSM 29158</strain>
    </source>
</reference>
<dbReference type="PANTHER" id="PTHR11749">
    <property type="entry name" value="RIBULOSE-5-PHOSPHATE-3-EPIMERASE"/>
    <property type="match status" value="1"/>
</dbReference>
<feature type="active site" description="Proton acceptor" evidence="10 12">
    <location>
        <position position="33"/>
    </location>
</feature>
<evidence type="ECO:0000313" key="16">
    <source>
        <dbReference type="Proteomes" id="UP000277108"/>
    </source>
</evidence>
<feature type="binding site" evidence="10 13">
    <location>
        <position position="64"/>
    </location>
    <ligand>
        <name>a divalent metal cation</name>
        <dbReference type="ChEBI" id="CHEBI:60240"/>
    </ligand>
</feature>
<name>A0A3N5BJJ2_9BACL</name>
<organism evidence="15 16">
    <name type="scientific">Abyssicoccus albus</name>
    <dbReference type="NCBI Taxonomy" id="1817405"/>
    <lineage>
        <taxon>Bacteria</taxon>
        <taxon>Bacillati</taxon>
        <taxon>Bacillota</taxon>
        <taxon>Bacilli</taxon>
        <taxon>Bacillales</taxon>
        <taxon>Abyssicoccaceae</taxon>
    </lineage>
</organism>
<feature type="binding site" evidence="14">
    <location>
        <position position="175"/>
    </location>
    <ligand>
        <name>substrate</name>
    </ligand>
</feature>
<evidence type="ECO:0000256" key="14">
    <source>
        <dbReference type="PIRSR" id="PIRSR001461-3"/>
    </source>
</evidence>
<dbReference type="EMBL" id="RKRK01000002">
    <property type="protein sequence ID" value="RPF57827.1"/>
    <property type="molecule type" value="Genomic_DNA"/>
</dbReference>
<feature type="active site" description="Proton donor" evidence="10 12">
    <location>
        <position position="173"/>
    </location>
</feature>
<dbReference type="InterPro" id="IPR013785">
    <property type="entry name" value="Aldolase_TIM"/>
</dbReference>
<keyword evidence="10 11" id="KW-0119">Carbohydrate metabolism</keyword>
<dbReference type="InterPro" id="IPR026019">
    <property type="entry name" value="Ribul_P_3_epim"/>
</dbReference>
<keyword evidence="8 10" id="KW-0479">Metal-binding</keyword>
<evidence type="ECO:0000256" key="6">
    <source>
        <dbReference type="ARBA" id="ARBA00009541"/>
    </source>
</evidence>
<comment type="caution">
    <text evidence="15">The sequence shown here is derived from an EMBL/GenBank/DDBJ whole genome shotgun (WGS) entry which is preliminary data.</text>
</comment>
<feature type="binding site" evidence="10 14">
    <location>
        <begin position="140"/>
        <end position="143"/>
    </location>
    <ligand>
        <name>substrate</name>
    </ligand>
</feature>
<comment type="cofactor">
    <cofactor evidence="10 13">
        <name>a divalent metal cation</name>
        <dbReference type="ChEBI" id="CHEBI:60240"/>
    </cofactor>
    <text evidence="10 13">Binds 1 divalent metal cation per subunit.</text>
</comment>
<evidence type="ECO:0000256" key="9">
    <source>
        <dbReference type="ARBA" id="ARBA00023235"/>
    </source>
</evidence>
<proteinExistence type="inferred from homology"/>
<dbReference type="GO" id="GO:0046872">
    <property type="term" value="F:metal ion binding"/>
    <property type="evidence" value="ECO:0007669"/>
    <property type="project" value="UniProtKB-UniRule"/>
</dbReference>
<dbReference type="PROSITE" id="PS01085">
    <property type="entry name" value="RIBUL_P_3_EPIMER_1"/>
    <property type="match status" value="1"/>
</dbReference>
<keyword evidence="13" id="KW-0170">Cobalt</keyword>
<dbReference type="Proteomes" id="UP000277108">
    <property type="component" value="Unassembled WGS sequence"/>
</dbReference>
<dbReference type="InterPro" id="IPR011060">
    <property type="entry name" value="RibuloseP-bd_barrel"/>
</dbReference>
<keyword evidence="16" id="KW-1185">Reference proteome</keyword>
<dbReference type="FunFam" id="3.20.20.70:FF:000004">
    <property type="entry name" value="Ribulose-phosphate 3-epimerase"/>
    <property type="match status" value="1"/>
</dbReference>
<feature type="binding site" evidence="10">
    <location>
        <begin position="173"/>
        <end position="175"/>
    </location>
    <ligand>
        <name>substrate</name>
    </ligand>
</feature>
<evidence type="ECO:0000256" key="2">
    <source>
        <dbReference type="ARBA" id="ARBA00001936"/>
    </source>
</evidence>
<dbReference type="CDD" id="cd00429">
    <property type="entry name" value="RPE"/>
    <property type="match status" value="1"/>
</dbReference>
<dbReference type="HAMAP" id="MF_02227">
    <property type="entry name" value="RPE"/>
    <property type="match status" value="1"/>
</dbReference>
<dbReference type="GO" id="GO:0006098">
    <property type="term" value="P:pentose-phosphate shunt"/>
    <property type="evidence" value="ECO:0007669"/>
    <property type="project" value="UniProtKB-UniRule"/>
</dbReference>
<evidence type="ECO:0000256" key="11">
    <source>
        <dbReference type="PIRNR" id="PIRNR001461"/>
    </source>
</evidence>
<keyword evidence="9 10" id="KW-0413">Isomerase</keyword>
<feature type="binding site" evidence="10 13">
    <location>
        <position position="173"/>
    </location>
    <ligand>
        <name>a divalent metal cation</name>
        <dbReference type="ChEBI" id="CHEBI:60240"/>
    </ligand>
</feature>
<comment type="cofactor">
    <cofactor evidence="2">
        <name>Mn(2+)</name>
        <dbReference type="ChEBI" id="CHEBI:29035"/>
    </cofactor>
</comment>
<comment type="function">
    <text evidence="10">Catalyzes the reversible epimerization of D-ribulose 5-phosphate to D-xylulose 5-phosphate.</text>
</comment>